<evidence type="ECO:0000256" key="10">
    <source>
        <dbReference type="HAMAP-Rule" id="MF_00005"/>
    </source>
</evidence>
<feature type="binding site" evidence="10">
    <location>
        <position position="93"/>
    </location>
    <ligand>
        <name>L-citrulline</name>
        <dbReference type="ChEBI" id="CHEBI:57743"/>
    </ligand>
</feature>
<feature type="binding site" evidence="10">
    <location>
        <position position="276"/>
    </location>
    <ligand>
        <name>L-citrulline</name>
        <dbReference type="ChEBI" id="CHEBI:57743"/>
    </ligand>
</feature>
<dbReference type="GO" id="GO:0006526">
    <property type="term" value="P:L-arginine biosynthetic process"/>
    <property type="evidence" value="ECO:0007669"/>
    <property type="project" value="UniProtKB-UniRule"/>
</dbReference>
<evidence type="ECO:0000256" key="3">
    <source>
        <dbReference type="ARBA" id="ARBA00012286"/>
    </source>
</evidence>
<proteinExistence type="inferred from homology"/>
<dbReference type="PANTHER" id="PTHR11587">
    <property type="entry name" value="ARGININOSUCCINATE SYNTHASE"/>
    <property type="match status" value="1"/>
</dbReference>
<accession>A0A2T5HYY3</accession>
<feature type="binding site" evidence="10">
    <location>
        <position position="118"/>
    </location>
    <ligand>
        <name>ATP</name>
        <dbReference type="ChEBI" id="CHEBI:30616"/>
    </ligand>
</feature>
<sequence>MKKINKVVLAFSGGLDTSVILKWLQDTYQCEVVTFTADIGQGEEVEPARAKAKQLGVKEIYIDDLREEFVRDFVFPMFRANTIYEGEYLLGTSIARPLIAKRQIEIARETGADAVSHGATGKGNDQVRFELGYYALQPDIHVIAPWREWDLTSRETLLQYAEQHGIPVEMKKKVGSPYSMDANLLHISYEGRILEDPAAEPEESMWRWSVSPEKAPDEPEYLDIEFKRGDVVALNGAALSPASVLEKLNQLGGKHGIGRLDLVENRYVGMKSRGCYETPGGTILLRAHRAIESITLDREVAHLKDDLMPRYAALIYNGYWWSPERQMLQTMIDASQEKVNGWVRLKLYKGNVIVAGRDSQTDSLFDPTIATFEEDAGAYNQGDAAGFIKLNALRMRIAANAGKKHQK</sequence>
<feature type="binding site" evidence="10">
    <location>
        <position position="128"/>
    </location>
    <ligand>
        <name>L-citrulline</name>
        <dbReference type="ChEBI" id="CHEBI:57743"/>
    </ligand>
</feature>
<dbReference type="InterPro" id="IPR024074">
    <property type="entry name" value="AS_cat/multimer_dom_body"/>
</dbReference>
<feature type="binding site" evidence="10">
    <location>
        <position position="125"/>
    </location>
    <ligand>
        <name>L-aspartate</name>
        <dbReference type="ChEBI" id="CHEBI:29991"/>
    </ligand>
</feature>
<feature type="binding site" evidence="10">
    <location>
        <position position="124"/>
    </location>
    <ligand>
        <name>L-aspartate</name>
        <dbReference type="ChEBI" id="CHEBI:29991"/>
    </ligand>
</feature>
<feature type="binding site" evidence="10">
    <location>
        <position position="88"/>
    </location>
    <ligand>
        <name>L-citrulline</name>
        <dbReference type="ChEBI" id="CHEBI:57743"/>
    </ligand>
</feature>
<evidence type="ECO:0000259" key="11">
    <source>
        <dbReference type="Pfam" id="PF00764"/>
    </source>
</evidence>
<dbReference type="HAMAP" id="MF_00005">
    <property type="entry name" value="Arg_succ_synth_type1"/>
    <property type="match status" value="1"/>
</dbReference>
<evidence type="ECO:0000313" key="14">
    <source>
        <dbReference type="Proteomes" id="UP000244128"/>
    </source>
</evidence>
<dbReference type="Gene3D" id="3.90.1260.10">
    <property type="entry name" value="Argininosuccinate synthetase, chain A, domain 2"/>
    <property type="match status" value="1"/>
</dbReference>
<feature type="domain" description="Arginosuccinate synthase-like N-terminal" evidence="11">
    <location>
        <begin position="6"/>
        <end position="167"/>
    </location>
</feature>
<dbReference type="NCBIfam" id="TIGR00032">
    <property type="entry name" value="argG"/>
    <property type="match status" value="1"/>
</dbReference>
<keyword evidence="5 10" id="KW-0055">Arginine biosynthesis</keyword>
<comment type="subunit">
    <text evidence="2 10">Homotetramer.</text>
</comment>
<dbReference type="Pfam" id="PF20979">
    <property type="entry name" value="Arginosuc_syn_C"/>
    <property type="match status" value="1"/>
</dbReference>
<dbReference type="Pfam" id="PF00764">
    <property type="entry name" value="Arginosuc_synth"/>
    <property type="match status" value="1"/>
</dbReference>
<protein>
    <recommendedName>
        <fullName evidence="3 10">Argininosuccinate synthase</fullName>
        <ecNumber evidence="3 10">6.3.4.5</ecNumber>
    </recommendedName>
    <alternativeName>
        <fullName evidence="10">Citrulline--aspartate ligase</fullName>
    </alternativeName>
</protein>
<dbReference type="InterPro" id="IPR014729">
    <property type="entry name" value="Rossmann-like_a/b/a_fold"/>
</dbReference>
<evidence type="ECO:0000256" key="7">
    <source>
        <dbReference type="ARBA" id="ARBA00022605"/>
    </source>
</evidence>
<dbReference type="GO" id="GO:0000050">
    <property type="term" value="P:urea cycle"/>
    <property type="evidence" value="ECO:0007669"/>
    <property type="project" value="TreeGrafter"/>
</dbReference>
<dbReference type="PROSITE" id="PS00565">
    <property type="entry name" value="ARGININOSUCCIN_SYN_2"/>
    <property type="match status" value="1"/>
</dbReference>
<feature type="binding site" evidence="10">
    <location>
        <begin position="10"/>
        <end position="18"/>
    </location>
    <ligand>
        <name>ATP</name>
        <dbReference type="ChEBI" id="CHEBI:30616"/>
    </ligand>
</feature>
<dbReference type="AlphaFoldDB" id="A0A2T5HYY3"/>
<dbReference type="NCBIfam" id="NF001770">
    <property type="entry name" value="PRK00509.1"/>
    <property type="match status" value="1"/>
</dbReference>
<dbReference type="Gene3D" id="3.40.50.620">
    <property type="entry name" value="HUPs"/>
    <property type="match status" value="1"/>
</dbReference>
<organism evidence="13 14">
    <name type="scientific">Nitrosomonas oligotropha</name>
    <dbReference type="NCBI Taxonomy" id="42354"/>
    <lineage>
        <taxon>Bacteria</taxon>
        <taxon>Pseudomonadati</taxon>
        <taxon>Pseudomonadota</taxon>
        <taxon>Betaproteobacteria</taxon>
        <taxon>Nitrosomonadales</taxon>
        <taxon>Nitrosomonadaceae</taxon>
        <taxon>Nitrosomonas</taxon>
    </lineage>
</organism>
<dbReference type="RefSeq" id="WP_107803493.1">
    <property type="nucleotide sequence ID" value="NZ_QAOI01000014.1"/>
</dbReference>
<dbReference type="InterPro" id="IPR048268">
    <property type="entry name" value="Arginosuc_syn_C"/>
</dbReference>
<feature type="binding site" evidence="10">
    <location>
        <position position="179"/>
    </location>
    <ligand>
        <name>L-citrulline</name>
        <dbReference type="ChEBI" id="CHEBI:57743"/>
    </ligand>
</feature>
<dbReference type="InterPro" id="IPR001518">
    <property type="entry name" value="Arginosuc_synth"/>
</dbReference>
<dbReference type="InterPro" id="IPR023434">
    <property type="entry name" value="Arginosuc_synth_type_1_subfam"/>
</dbReference>
<evidence type="ECO:0000256" key="2">
    <source>
        <dbReference type="ARBA" id="ARBA00011881"/>
    </source>
</evidence>
<dbReference type="EMBL" id="QAOI01000014">
    <property type="protein sequence ID" value="PTQ76688.1"/>
    <property type="molecule type" value="Genomic_DNA"/>
</dbReference>
<dbReference type="GO" id="GO:0004055">
    <property type="term" value="F:argininosuccinate synthase activity"/>
    <property type="evidence" value="ECO:0007669"/>
    <property type="project" value="UniProtKB-UniRule"/>
</dbReference>
<keyword evidence="8 10" id="KW-0547">Nucleotide-binding</keyword>
<evidence type="ECO:0000256" key="6">
    <source>
        <dbReference type="ARBA" id="ARBA00022598"/>
    </source>
</evidence>
<evidence type="ECO:0000313" key="13">
    <source>
        <dbReference type="EMBL" id="PTQ76688.1"/>
    </source>
</evidence>
<comment type="catalytic activity">
    <reaction evidence="10">
        <text>L-citrulline + L-aspartate + ATP = 2-(N(omega)-L-arginino)succinate + AMP + diphosphate + H(+)</text>
        <dbReference type="Rhea" id="RHEA:10932"/>
        <dbReference type="ChEBI" id="CHEBI:15378"/>
        <dbReference type="ChEBI" id="CHEBI:29991"/>
        <dbReference type="ChEBI" id="CHEBI:30616"/>
        <dbReference type="ChEBI" id="CHEBI:33019"/>
        <dbReference type="ChEBI" id="CHEBI:57472"/>
        <dbReference type="ChEBI" id="CHEBI:57743"/>
        <dbReference type="ChEBI" id="CHEBI:456215"/>
        <dbReference type="EC" id="6.3.4.5"/>
    </reaction>
</comment>
<comment type="caution">
    <text evidence="13">The sequence shown here is derived from an EMBL/GenBank/DDBJ whole genome shotgun (WGS) entry which is preliminary data.</text>
</comment>
<dbReference type="Gene3D" id="1.20.5.470">
    <property type="entry name" value="Single helix bin"/>
    <property type="match status" value="1"/>
</dbReference>
<feature type="binding site" evidence="10">
    <location>
        <position position="124"/>
    </location>
    <ligand>
        <name>L-citrulline</name>
        <dbReference type="ChEBI" id="CHEBI:57743"/>
    </ligand>
</feature>
<dbReference type="GO" id="GO:0005524">
    <property type="term" value="F:ATP binding"/>
    <property type="evidence" value="ECO:0007669"/>
    <property type="project" value="UniProtKB-UniRule"/>
</dbReference>
<keyword evidence="9 10" id="KW-0067">ATP-binding</keyword>
<dbReference type="SUPFAM" id="SSF52402">
    <property type="entry name" value="Adenine nucleotide alpha hydrolases-like"/>
    <property type="match status" value="1"/>
</dbReference>
<keyword evidence="6 10" id="KW-0436">Ligase</keyword>
<feature type="binding site" evidence="10">
    <location>
        <position position="120"/>
    </location>
    <ligand>
        <name>L-aspartate</name>
        <dbReference type="ChEBI" id="CHEBI:29991"/>
    </ligand>
</feature>
<evidence type="ECO:0000256" key="4">
    <source>
        <dbReference type="ARBA" id="ARBA00022490"/>
    </source>
</evidence>
<reference evidence="13 14" key="1">
    <citation type="submission" date="2018-04" db="EMBL/GenBank/DDBJ databases">
        <title>Active sludge and wastewater microbial communities from Klosterneuburg, Austria.</title>
        <authorList>
            <person name="Wagner M."/>
        </authorList>
    </citation>
    <scope>NUCLEOTIDE SEQUENCE [LARGE SCALE GENOMIC DNA]</scope>
    <source>
        <strain evidence="13 14">Nm49</strain>
    </source>
</reference>
<dbReference type="FunFam" id="3.40.50.620:FF:000019">
    <property type="entry name" value="Argininosuccinate synthase"/>
    <property type="match status" value="1"/>
</dbReference>
<dbReference type="GO" id="GO:0000053">
    <property type="term" value="P:argininosuccinate metabolic process"/>
    <property type="evidence" value="ECO:0007669"/>
    <property type="project" value="TreeGrafter"/>
</dbReference>
<dbReference type="SUPFAM" id="SSF69864">
    <property type="entry name" value="Argininosuccinate synthetase, C-terminal domain"/>
    <property type="match status" value="1"/>
</dbReference>
<dbReference type="UniPathway" id="UPA00068">
    <property type="reaction ID" value="UER00113"/>
</dbReference>
<dbReference type="FunFam" id="1.20.5.470:FF:000001">
    <property type="entry name" value="Argininosuccinate synthase"/>
    <property type="match status" value="1"/>
</dbReference>
<keyword evidence="4 10" id="KW-0963">Cytoplasm</keyword>
<comment type="subcellular location">
    <subcellularLocation>
        <location evidence="10">Cytoplasm</location>
    </subcellularLocation>
</comment>
<dbReference type="Proteomes" id="UP000244128">
    <property type="component" value="Unassembled WGS sequence"/>
</dbReference>
<dbReference type="InterPro" id="IPR018223">
    <property type="entry name" value="Arginosuc_synth_CS"/>
</dbReference>
<evidence type="ECO:0000256" key="5">
    <source>
        <dbReference type="ARBA" id="ARBA00022571"/>
    </source>
</evidence>
<feature type="binding site" evidence="10">
    <location>
        <position position="37"/>
    </location>
    <ligand>
        <name>ATP</name>
        <dbReference type="ChEBI" id="CHEBI:30616"/>
    </ligand>
</feature>
<feature type="binding site" evidence="10">
    <location>
        <position position="264"/>
    </location>
    <ligand>
        <name>L-citrulline</name>
        <dbReference type="ChEBI" id="CHEBI:57743"/>
    </ligand>
</feature>
<comment type="similarity">
    <text evidence="10">Belongs to the argininosuccinate synthase family. Type 1 subfamily.</text>
</comment>
<comment type="pathway">
    <text evidence="1 10">Amino-acid biosynthesis; L-arginine biosynthesis; L-arginine from L-ornithine and carbamoyl phosphate: step 2/3.</text>
</comment>
<dbReference type="PANTHER" id="PTHR11587:SF2">
    <property type="entry name" value="ARGININOSUCCINATE SYNTHASE"/>
    <property type="match status" value="1"/>
</dbReference>
<dbReference type="FunFam" id="3.90.1260.10:FF:000007">
    <property type="entry name" value="Argininosuccinate synthase"/>
    <property type="match status" value="1"/>
</dbReference>
<dbReference type="GO" id="GO:0005737">
    <property type="term" value="C:cytoplasm"/>
    <property type="evidence" value="ECO:0007669"/>
    <property type="project" value="UniProtKB-SubCell"/>
</dbReference>
<gene>
    <name evidence="10" type="primary">argG</name>
    <name evidence="13" type="ORF">C8R26_1146</name>
</gene>
<dbReference type="InterPro" id="IPR048267">
    <property type="entry name" value="Arginosuc_syn_N"/>
</dbReference>
<dbReference type="EC" id="6.3.4.5" evidence="3 10"/>
<dbReference type="PROSITE" id="PS00564">
    <property type="entry name" value="ARGININOSUCCIN_SYN_1"/>
    <property type="match status" value="1"/>
</dbReference>
<name>A0A2T5HYY3_9PROT</name>
<evidence type="ECO:0000259" key="12">
    <source>
        <dbReference type="Pfam" id="PF20979"/>
    </source>
</evidence>
<keyword evidence="7 10" id="KW-0028">Amino-acid biosynthesis</keyword>
<feature type="binding site" evidence="10">
    <location>
        <position position="188"/>
    </location>
    <ligand>
        <name>L-citrulline</name>
        <dbReference type="ChEBI" id="CHEBI:57743"/>
    </ligand>
</feature>
<evidence type="ECO:0000256" key="1">
    <source>
        <dbReference type="ARBA" id="ARBA00004967"/>
    </source>
</evidence>
<evidence type="ECO:0000256" key="9">
    <source>
        <dbReference type="ARBA" id="ARBA00022840"/>
    </source>
</evidence>
<evidence type="ECO:0000256" key="8">
    <source>
        <dbReference type="ARBA" id="ARBA00022741"/>
    </source>
</evidence>
<feature type="domain" description="Arginosuccinate synthase C-terminal" evidence="12">
    <location>
        <begin position="178"/>
        <end position="397"/>
    </location>
</feature>
<dbReference type="CDD" id="cd01999">
    <property type="entry name" value="ASS"/>
    <property type="match status" value="1"/>
</dbReference>